<dbReference type="Proteomes" id="UP000823775">
    <property type="component" value="Unassembled WGS sequence"/>
</dbReference>
<organism evidence="1 2">
    <name type="scientific">Datura stramonium</name>
    <name type="common">Jimsonweed</name>
    <name type="synonym">Common thornapple</name>
    <dbReference type="NCBI Taxonomy" id="4076"/>
    <lineage>
        <taxon>Eukaryota</taxon>
        <taxon>Viridiplantae</taxon>
        <taxon>Streptophyta</taxon>
        <taxon>Embryophyta</taxon>
        <taxon>Tracheophyta</taxon>
        <taxon>Spermatophyta</taxon>
        <taxon>Magnoliopsida</taxon>
        <taxon>eudicotyledons</taxon>
        <taxon>Gunneridae</taxon>
        <taxon>Pentapetalae</taxon>
        <taxon>asterids</taxon>
        <taxon>lamiids</taxon>
        <taxon>Solanales</taxon>
        <taxon>Solanaceae</taxon>
        <taxon>Solanoideae</taxon>
        <taxon>Datureae</taxon>
        <taxon>Datura</taxon>
    </lineage>
</organism>
<sequence length="53" mass="6066">GFVSRVSIWTYVRVVTDSQNGALDCTSYSKTSNSTGEFYEPILRSQDFFVIHR</sequence>
<reference evidence="1 2" key="1">
    <citation type="journal article" date="2021" name="BMC Genomics">
        <title>Datura genome reveals duplications of psychoactive alkaloid biosynthetic genes and high mutation rate following tissue culture.</title>
        <authorList>
            <person name="Rajewski A."/>
            <person name="Carter-House D."/>
            <person name="Stajich J."/>
            <person name="Litt A."/>
        </authorList>
    </citation>
    <scope>NUCLEOTIDE SEQUENCE [LARGE SCALE GENOMIC DNA]</scope>
    <source>
        <strain evidence="1">AR-01</strain>
    </source>
</reference>
<protein>
    <submittedName>
        <fullName evidence="1">Uncharacterized protein</fullName>
    </submittedName>
</protein>
<comment type="caution">
    <text evidence="1">The sequence shown here is derived from an EMBL/GenBank/DDBJ whole genome shotgun (WGS) entry which is preliminary data.</text>
</comment>
<proteinExistence type="predicted"/>
<accession>A0ABS8TEH6</accession>
<evidence type="ECO:0000313" key="2">
    <source>
        <dbReference type="Proteomes" id="UP000823775"/>
    </source>
</evidence>
<gene>
    <name evidence="1" type="ORF">HAX54_008204</name>
</gene>
<feature type="non-terminal residue" evidence="1">
    <location>
        <position position="1"/>
    </location>
</feature>
<dbReference type="EMBL" id="JACEIK010001421">
    <property type="protein sequence ID" value="MCD7469278.1"/>
    <property type="molecule type" value="Genomic_DNA"/>
</dbReference>
<keyword evidence="2" id="KW-1185">Reference proteome</keyword>
<name>A0ABS8TEH6_DATST</name>
<evidence type="ECO:0000313" key="1">
    <source>
        <dbReference type="EMBL" id="MCD7469278.1"/>
    </source>
</evidence>